<evidence type="ECO:0000313" key="10">
    <source>
        <dbReference type="Proteomes" id="UP000245591"/>
    </source>
</evidence>
<feature type="compositionally biased region" description="Basic and acidic residues" evidence="6">
    <location>
        <begin position="266"/>
        <end position="279"/>
    </location>
</feature>
<reference evidence="9 10" key="1">
    <citation type="journal article" date="2018" name="MBio">
        <title>Comparative Genomics Reveals the Core Gene Toolbox for the Fungus-Insect Symbiosis.</title>
        <authorList>
            <person name="Wang Y."/>
            <person name="Stata M."/>
            <person name="Wang W."/>
            <person name="Stajich J.E."/>
            <person name="White M.M."/>
            <person name="Moncalvo J.M."/>
        </authorList>
    </citation>
    <scope>NUCLEOTIDE SEQUENCE [LARGE SCALE GENOMIC DNA]</scope>
    <source>
        <strain evidence="9 10">AUS-126-30</strain>
    </source>
</reference>
<keyword evidence="5 7" id="KW-0472">Membrane</keyword>
<feature type="region of interest" description="Disordered" evidence="6">
    <location>
        <begin position="250"/>
        <end position="294"/>
    </location>
</feature>
<evidence type="ECO:0000256" key="4">
    <source>
        <dbReference type="ARBA" id="ARBA00022989"/>
    </source>
</evidence>
<comment type="subcellular location">
    <subcellularLocation>
        <location evidence="1">Membrane</location>
        <topology evidence="1">Multi-pass membrane protein</topology>
    </subcellularLocation>
</comment>
<feature type="transmembrane region" description="Helical" evidence="7">
    <location>
        <begin position="121"/>
        <end position="140"/>
    </location>
</feature>
<feature type="transmembrane region" description="Helical" evidence="7">
    <location>
        <begin position="50"/>
        <end position="75"/>
    </location>
</feature>
<keyword evidence="10" id="KW-1185">Reference proteome</keyword>
<feature type="transmembrane region" description="Helical" evidence="7">
    <location>
        <begin position="401"/>
        <end position="423"/>
    </location>
</feature>
<dbReference type="InterPro" id="IPR001958">
    <property type="entry name" value="Tet-R_TetA/multi-R_MdtG-like"/>
</dbReference>
<dbReference type="InterPro" id="IPR011701">
    <property type="entry name" value="MFS"/>
</dbReference>
<feature type="domain" description="Major facilitator superfamily (MFS) profile" evidence="8">
    <location>
        <begin position="49"/>
        <end position="581"/>
    </location>
</feature>
<comment type="caution">
    <text evidence="9">The sequence shown here is derived from an EMBL/GenBank/DDBJ whole genome shotgun (WGS) entry which is preliminary data.</text>
</comment>
<dbReference type="GO" id="GO:0022857">
    <property type="term" value="F:transmembrane transporter activity"/>
    <property type="evidence" value="ECO:0007669"/>
    <property type="project" value="InterPro"/>
</dbReference>
<dbReference type="AlphaFoldDB" id="A0A2U1J2Y4"/>
<keyword evidence="2" id="KW-0813">Transport</keyword>
<name>A0A2U1J2Y4_SMIAN</name>
<dbReference type="PRINTS" id="PR01035">
    <property type="entry name" value="TCRTETA"/>
</dbReference>
<evidence type="ECO:0000256" key="5">
    <source>
        <dbReference type="ARBA" id="ARBA00023136"/>
    </source>
</evidence>
<dbReference type="Proteomes" id="UP000245591">
    <property type="component" value="Unassembled WGS sequence"/>
</dbReference>
<feature type="transmembrane region" description="Helical" evidence="7">
    <location>
        <begin position="483"/>
        <end position="510"/>
    </location>
</feature>
<feature type="transmembrane region" description="Helical" evidence="7">
    <location>
        <begin position="178"/>
        <end position="201"/>
    </location>
</feature>
<keyword evidence="4 7" id="KW-1133">Transmembrane helix</keyword>
<dbReference type="InterPro" id="IPR036259">
    <property type="entry name" value="MFS_trans_sf"/>
</dbReference>
<feature type="compositionally biased region" description="Basic residues" evidence="6">
    <location>
        <begin position="250"/>
        <end position="265"/>
    </location>
</feature>
<dbReference type="GO" id="GO:0016020">
    <property type="term" value="C:membrane"/>
    <property type="evidence" value="ECO:0007669"/>
    <property type="project" value="UniProtKB-SubCell"/>
</dbReference>
<dbReference type="Gene3D" id="1.20.1250.20">
    <property type="entry name" value="MFS general substrate transporter like domains"/>
    <property type="match status" value="1"/>
</dbReference>
<feature type="transmembrane region" description="Helical" evidence="7">
    <location>
        <begin position="221"/>
        <end position="244"/>
    </location>
</feature>
<evidence type="ECO:0000259" key="8">
    <source>
        <dbReference type="PROSITE" id="PS50850"/>
    </source>
</evidence>
<feature type="transmembrane region" description="Helical" evidence="7">
    <location>
        <begin position="555"/>
        <end position="574"/>
    </location>
</feature>
<evidence type="ECO:0000256" key="6">
    <source>
        <dbReference type="SAM" id="MobiDB-lite"/>
    </source>
</evidence>
<evidence type="ECO:0000313" key="9">
    <source>
        <dbReference type="EMBL" id="PVZ99446.1"/>
    </source>
</evidence>
<evidence type="ECO:0000256" key="3">
    <source>
        <dbReference type="ARBA" id="ARBA00022692"/>
    </source>
</evidence>
<feature type="transmembrane region" description="Helical" evidence="7">
    <location>
        <begin position="360"/>
        <end position="381"/>
    </location>
</feature>
<feature type="transmembrane region" description="Helical" evidence="7">
    <location>
        <begin position="87"/>
        <end position="109"/>
    </location>
</feature>
<dbReference type="PROSITE" id="PS50850">
    <property type="entry name" value="MFS"/>
    <property type="match status" value="1"/>
</dbReference>
<protein>
    <recommendedName>
        <fullName evidence="8">Major facilitator superfamily (MFS) profile domain-containing protein</fullName>
    </recommendedName>
</protein>
<dbReference type="EMBL" id="MBFU01000431">
    <property type="protein sequence ID" value="PVZ99446.1"/>
    <property type="molecule type" value="Genomic_DNA"/>
</dbReference>
<dbReference type="Pfam" id="PF07690">
    <property type="entry name" value="MFS_1"/>
    <property type="match status" value="1"/>
</dbReference>
<gene>
    <name evidence="9" type="ORF">BB558_004530</name>
</gene>
<feature type="transmembrane region" description="Helical" evidence="7">
    <location>
        <begin position="435"/>
        <end position="454"/>
    </location>
</feature>
<dbReference type="InterPro" id="IPR020846">
    <property type="entry name" value="MFS_dom"/>
</dbReference>
<evidence type="ECO:0000256" key="7">
    <source>
        <dbReference type="SAM" id="Phobius"/>
    </source>
</evidence>
<dbReference type="PANTHER" id="PTHR23504:SF15">
    <property type="entry name" value="MAJOR FACILITATOR SUPERFAMILY (MFS) PROFILE DOMAIN-CONTAINING PROTEIN"/>
    <property type="match status" value="1"/>
</dbReference>
<organism evidence="9 10">
    <name type="scientific">Smittium angustum</name>
    <dbReference type="NCBI Taxonomy" id="133377"/>
    <lineage>
        <taxon>Eukaryota</taxon>
        <taxon>Fungi</taxon>
        <taxon>Fungi incertae sedis</taxon>
        <taxon>Zoopagomycota</taxon>
        <taxon>Kickxellomycotina</taxon>
        <taxon>Harpellomycetes</taxon>
        <taxon>Harpellales</taxon>
        <taxon>Legeriomycetaceae</taxon>
        <taxon>Smittium</taxon>
    </lineage>
</organism>
<proteinExistence type="predicted"/>
<evidence type="ECO:0000256" key="1">
    <source>
        <dbReference type="ARBA" id="ARBA00004141"/>
    </source>
</evidence>
<sequence>MGNKTDIKTTLLSQTDRNEYLSIQEHGNTLSNIEATHSEVMVTPIRWKQVMILMLVRLSDPIGFTLILPFVYQFVKNSGIAKTSGEIGWYVGIMSASFSLSQSVTAIYWGQLSDRIGRKPVILYGLAGSLLATVCFGFTNSYYLALTIRTFGGLLNGNVSIIKSALAEISDQTNRAQIFAFLPLSWNVGGIIGPIIGGILYDPSKKIPWLFGSIYVFEKYPHLLPCLVSAMLYVFGLILGILKLEETHKPKSKKSNKKTRSKKTKKDNLESKRDKDKPETSSMSLNELEQSSSSISIEMANSTSSDSISSLWKEDNKNLKDLDEFNESEVLLSNDDSSSVFSYYSLMEERSFRDKFSSTMIFVLITNSTMTLAYSMFESFFAVWSASDIDLGGLAFSPDDITLALSFSGLVVFYAQLAVYPYIDRKYGTLFSYRMGLLVALPSSLLLPICSLLVKLSSETGGVGNVFARAISLNTKSIDVYYMILWVILEFVLCLRVFGSVFSFTGINLIITNATLSASDLGFMNGLQQVIGSLVRVIGPVFTGILWYLTSSSKLIYPFDHTFIWNLIGALYLYTWIESGKIPETVNRSIIDNI</sequence>
<dbReference type="SUPFAM" id="SSF103473">
    <property type="entry name" value="MFS general substrate transporter"/>
    <property type="match status" value="1"/>
</dbReference>
<feature type="transmembrane region" description="Helical" evidence="7">
    <location>
        <begin position="146"/>
        <end position="166"/>
    </location>
</feature>
<accession>A0A2U1J2Y4</accession>
<feature type="transmembrane region" description="Helical" evidence="7">
    <location>
        <begin position="530"/>
        <end position="549"/>
    </location>
</feature>
<keyword evidence="3 7" id="KW-0812">Transmembrane</keyword>
<dbReference type="PANTHER" id="PTHR23504">
    <property type="entry name" value="MAJOR FACILITATOR SUPERFAMILY DOMAIN-CONTAINING PROTEIN 10"/>
    <property type="match status" value="1"/>
</dbReference>
<feature type="compositionally biased region" description="Low complexity" evidence="6">
    <location>
        <begin position="281"/>
        <end position="294"/>
    </location>
</feature>
<evidence type="ECO:0000256" key="2">
    <source>
        <dbReference type="ARBA" id="ARBA00022448"/>
    </source>
</evidence>